<evidence type="ECO:0000256" key="2">
    <source>
        <dbReference type="ARBA" id="ARBA00004738"/>
    </source>
</evidence>
<evidence type="ECO:0000256" key="4">
    <source>
        <dbReference type="ARBA" id="ARBA00012801"/>
    </source>
</evidence>
<dbReference type="InterPro" id="IPR000659">
    <property type="entry name" value="Pyridox_Oxase"/>
</dbReference>
<dbReference type="InParanoid" id="A8Q1S1"/>
<dbReference type="PANTHER" id="PTHR10851:SF0">
    <property type="entry name" value="PYRIDOXINE-5'-PHOSPHATE OXIDASE"/>
    <property type="match status" value="1"/>
</dbReference>
<dbReference type="Gene3D" id="2.30.110.10">
    <property type="entry name" value="Electron Transport, Fmn-binding Protein, Chain A"/>
    <property type="match status" value="1"/>
</dbReference>
<feature type="domain" description="Pyridoxine 5'-phosphate oxidase dimerisation C-terminal" evidence="8">
    <location>
        <begin position="99"/>
        <end position="120"/>
    </location>
</feature>
<accession>A8Q1S1</accession>
<keyword evidence="5" id="KW-0285">Flavoprotein</keyword>
<protein>
    <recommendedName>
        <fullName evidence="4">pyridoxal 5'-phosphate synthase</fullName>
        <ecNumber evidence="4">1.4.3.5</ecNumber>
    </recommendedName>
</protein>
<dbReference type="GeneID" id="5855138"/>
<evidence type="ECO:0000256" key="6">
    <source>
        <dbReference type="ARBA" id="ARBA00022643"/>
    </source>
</evidence>
<keyword evidence="7" id="KW-0560">Oxidoreductase</keyword>
<name>A8Q1S1_MALGO</name>
<dbReference type="KEGG" id="mgl:MGL_1830"/>
<evidence type="ECO:0000256" key="5">
    <source>
        <dbReference type="ARBA" id="ARBA00022630"/>
    </source>
</evidence>
<dbReference type="InterPro" id="IPR019576">
    <property type="entry name" value="Pyridoxamine_oxidase_dimer_C"/>
</dbReference>
<sequence>MHRAKVTNLLQIHGCSLSFYWPQMHRAIRVLGWAERVPRSVSQAYFDTRPVGSRIGAWASPQSQVIPSRESLESLIAACQRNFDNPTSDDAHIPVPDHWGGYIVVPDEIEFWIGRTNRLHGPVSVLAQSQHHAACLGCIVLGA</sequence>
<evidence type="ECO:0000256" key="1">
    <source>
        <dbReference type="ARBA" id="ARBA00001917"/>
    </source>
</evidence>
<proteinExistence type="predicted"/>
<dbReference type="Proteomes" id="UP000008837">
    <property type="component" value="Unassembled WGS sequence"/>
</dbReference>
<dbReference type="EC" id="1.4.3.5" evidence="4"/>
<evidence type="ECO:0000256" key="7">
    <source>
        <dbReference type="ARBA" id="ARBA00023002"/>
    </source>
</evidence>
<dbReference type="GO" id="GO:0008615">
    <property type="term" value="P:pyridoxine biosynthetic process"/>
    <property type="evidence" value="ECO:0007669"/>
    <property type="project" value="InterPro"/>
</dbReference>
<evidence type="ECO:0000256" key="3">
    <source>
        <dbReference type="ARBA" id="ARBA00005037"/>
    </source>
</evidence>
<reference evidence="9 10" key="1">
    <citation type="journal article" date="2007" name="Proc. Natl. Acad. Sci. U.S.A.">
        <title>Dandruff-associated Malassezia genomes reveal convergent and divergent virulence traits shared with plant and human fungal pathogens.</title>
        <authorList>
            <person name="Xu J."/>
            <person name="Saunders C.W."/>
            <person name="Hu P."/>
            <person name="Grant R.A."/>
            <person name="Boekhout T."/>
            <person name="Kuramae E.E."/>
            <person name="Kronstad J.W."/>
            <person name="Deangelis Y.M."/>
            <person name="Reeder N.L."/>
            <person name="Johnstone K.R."/>
            <person name="Leland M."/>
            <person name="Fieno A.M."/>
            <person name="Begley W.M."/>
            <person name="Sun Y."/>
            <person name="Lacey M.P."/>
            <person name="Chaudhary T."/>
            <person name="Keough T."/>
            <person name="Chu L."/>
            <person name="Sears R."/>
            <person name="Yuan B."/>
            <person name="Dawson T.L.Jr."/>
        </authorList>
    </citation>
    <scope>NUCLEOTIDE SEQUENCE [LARGE SCALE GENOMIC DNA]</scope>
    <source>
        <strain evidence="10">ATCC MYA-4612 / CBS 7966</strain>
    </source>
</reference>
<dbReference type="GO" id="GO:0004733">
    <property type="term" value="F:pyridoxamine phosphate oxidase activity"/>
    <property type="evidence" value="ECO:0007669"/>
    <property type="project" value="UniProtKB-EC"/>
</dbReference>
<dbReference type="GO" id="GO:0010181">
    <property type="term" value="F:FMN binding"/>
    <property type="evidence" value="ECO:0007669"/>
    <property type="project" value="InterPro"/>
</dbReference>
<comment type="pathway">
    <text evidence="2">Cofactor metabolism; pyridoxal 5'-phosphate salvage; pyridoxal 5'-phosphate from pyridoxamine 5'-phosphate: step 1/1.</text>
</comment>
<evidence type="ECO:0000259" key="8">
    <source>
        <dbReference type="Pfam" id="PF10590"/>
    </source>
</evidence>
<dbReference type="RefSeq" id="XP_001730831.1">
    <property type="nucleotide sequence ID" value="XM_001730779.1"/>
</dbReference>
<dbReference type="Pfam" id="PF10590">
    <property type="entry name" value="PNP_phzG_C"/>
    <property type="match status" value="1"/>
</dbReference>
<evidence type="ECO:0000313" key="10">
    <source>
        <dbReference type="Proteomes" id="UP000008837"/>
    </source>
</evidence>
<dbReference type="STRING" id="425265.A8Q1S1"/>
<organism evidence="9 10">
    <name type="scientific">Malassezia globosa (strain ATCC MYA-4612 / CBS 7966)</name>
    <name type="common">Dandruff-associated fungus</name>
    <dbReference type="NCBI Taxonomy" id="425265"/>
    <lineage>
        <taxon>Eukaryota</taxon>
        <taxon>Fungi</taxon>
        <taxon>Dikarya</taxon>
        <taxon>Basidiomycota</taxon>
        <taxon>Ustilaginomycotina</taxon>
        <taxon>Malasseziomycetes</taxon>
        <taxon>Malasseziales</taxon>
        <taxon>Malasseziaceae</taxon>
        <taxon>Malassezia</taxon>
    </lineage>
</organism>
<dbReference type="EMBL" id="AAYY01000006">
    <property type="protein sequence ID" value="EDP43617.1"/>
    <property type="molecule type" value="Genomic_DNA"/>
</dbReference>
<dbReference type="VEuPathDB" id="FungiDB:MGL_1830"/>
<dbReference type="PANTHER" id="PTHR10851">
    <property type="entry name" value="PYRIDOXINE-5-PHOSPHATE OXIDASE"/>
    <property type="match status" value="1"/>
</dbReference>
<keyword evidence="10" id="KW-1185">Reference proteome</keyword>
<dbReference type="InterPro" id="IPR012349">
    <property type="entry name" value="Split_barrel_FMN-bd"/>
</dbReference>
<dbReference type="UniPathway" id="UPA01068">
    <property type="reaction ID" value="UER00304"/>
</dbReference>
<keyword evidence="6" id="KW-0288">FMN</keyword>
<evidence type="ECO:0000313" key="9">
    <source>
        <dbReference type="EMBL" id="EDP43617.1"/>
    </source>
</evidence>
<comment type="cofactor">
    <cofactor evidence="1">
        <name>FMN</name>
        <dbReference type="ChEBI" id="CHEBI:58210"/>
    </cofactor>
</comment>
<comment type="caution">
    <text evidence="9">The sequence shown here is derived from an EMBL/GenBank/DDBJ whole genome shotgun (WGS) entry which is preliminary data.</text>
</comment>
<dbReference type="AlphaFoldDB" id="A8Q1S1"/>
<comment type="pathway">
    <text evidence="3">Cofactor metabolism; pyridoxal 5'-phosphate salvage; pyridoxal 5'-phosphate from pyridoxine 5'-phosphate: step 1/1.</text>
</comment>
<dbReference type="OrthoDB" id="303614at2759"/>
<gene>
    <name evidence="9" type="ORF">MGL_1830</name>
</gene>
<dbReference type="SUPFAM" id="SSF50475">
    <property type="entry name" value="FMN-binding split barrel"/>
    <property type="match status" value="1"/>
</dbReference>